<keyword evidence="2" id="KW-1185">Reference proteome</keyword>
<dbReference type="AlphaFoldDB" id="A0A167ITC8"/>
<name>A0A167ITC8_9FLAO</name>
<organism evidence="1 2">
    <name type="scientific">Cochleicola gelatinilyticus</name>
    <dbReference type="NCBI Taxonomy" id="1763537"/>
    <lineage>
        <taxon>Bacteria</taxon>
        <taxon>Pseudomonadati</taxon>
        <taxon>Bacteroidota</taxon>
        <taxon>Flavobacteriia</taxon>
        <taxon>Flavobacteriales</taxon>
        <taxon>Flavobacteriaceae</taxon>
        <taxon>Cochleicola</taxon>
    </lineage>
</organism>
<dbReference type="SUPFAM" id="SSF160574">
    <property type="entry name" value="BT0923-like"/>
    <property type="match status" value="1"/>
</dbReference>
<sequence length="135" mass="15241">MYQQWHYFFITSYEEKAEKYNSMKKPIIAFILMLSTSFAVQAQVDVKTAVVNNNSPKQQLTTAAKPHQLAPTYTNVTVSDLPLAVTEAVATDFQTATISKAFVNNKGEYKLLLKLAEKENLTVFANTNGEWIKEE</sequence>
<comment type="caution">
    <text evidence="1">The sequence shown here is derived from an EMBL/GenBank/DDBJ whole genome shotgun (WGS) entry which is preliminary data.</text>
</comment>
<dbReference type="Proteomes" id="UP000077013">
    <property type="component" value="Unassembled WGS sequence"/>
</dbReference>
<gene>
    <name evidence="1" type="ORF">ULVI_04465</name>
</gene>
<proteinExistence type="predicted"/>
<dbReference type="STRING" id="1763537.ULVI_04465"/>
<protein>
    <submittedName>
        <fullName evidence="1">Uncharacterized protein</fullName>
    </submittedName>
</protein>
<accession>A0A167ITC8</accession>
<evidence type="ECO:0000313" key="2">
    <source>
        <dbReference type="Proteomes" id="UP000077013"/>
    </source>
</evidence>
<dbReference type="EMBL" id="LRXL01000026">
    <property type="protein sequence ID" value="OAB79997.1"/>
    <property type="molecule type" value="Genomic_DNA"/>
</dbReference>
<evidence type="ECO:0000313" key="1">
    <source>
        <dbReference type="EMBL" id="OAB79997.1"/>
    </source>
</evidence>
<reference evidence="1 2" key="1">
    <citation type="submission" date="2016-02" db="EMBL/GenBank/DDBJ databases">
        <title>Ulvibacter sp. LPB0005, isolated from Thais luteostoma.</title>
        <authorList>
            <person name="Shin S.-K."/>
            <person name="Yi H."/>
        </authorList>
    </citation>
    <scope>NUCLEOTIDE SEQUENCE [LARGE SCALE GENOMIC DNA]</scope>
    <source>
        <strain evidence="1 2">LPB0005</strain>
    </source>
</reference>